<dbReference type="EnsemblMetazoa" id="OVOC11885.1">
    <property type="protein sequence ID" value="OVOC11885.1"/>
    <property type="gene ID" value="WBGene00248694"/>
</dbReference>
<dbReference type="Gene3D" id="1.20.120.830">
    <property type="entry name" value="Serine-rich domain"/>
    <property type="match status" value="1"/>
</dbReference>
<dbReference type="EMBL" id="CMVM020000016">
    <property type="status" value="NOT_ANNOTATED_CDS"/>
    <property type="molecule type" value="Genomic_DNA"/>
</dbReference>
<name>A0A8R1TLZ5_ONCVO</name>
<dbReference type="GO" id="GO:0007169">
    <property type="term" value="P:cell surface receptor protein tyrosine kinase signaling pathway"/>
    <property type="evidence" value="ECO:0007669"/>
    <property type="project" value="TreeGrafter"/>
</dbReference>
<dbReference type="Proteomes" id="UP000024404">
    <property type="component" value="Unassembled WGS sequence"/>
</dbReference>
<organism evidence="7 8">
    <name type="scientific">Onchocerca volvulus</name>
    <dbReference type="NCBI Taxonomy" id="6282"/>
    <lineage>
        <taxon>Eukaryota</taxon>
        <taxon>Metazoa</taxon>
        <taxon>Ecdysozoa</taxon>
        <taxon>Nematoda</taxon>
        <taxon>Chromadorea</taxon>
        <taxon>Rhabditida</taxon>
        <taxon>Spirurina</taxon>
        <taxon>Spiruromorpha</taxon>
        <taxon>Filarioidea</taxon>
        <taxon>Onchocercidae</taxon>
        <taxon>Onchocerca</taxon>
    </lineage>
</organism>
<evidence type="ECO:0000256" key="2">
    <source>
        <dbReference type="ARBA" id="ARBA00022490"/>
    </source>
</evidence>
<feature type="domain" description="Serine rich protein interaction" evidence="5">
    <location>
        <begin position="399"/>
        <end position="535"/>
    </location>
</feature>
<feature type="region of interest" description="Disordered" evidence="4">
    <location>
        <begin position="581"/>
        <end position="635"/>
    </location>
</feature>
<dbReference type="AlphaFoldDB" id="A0A8R1TLZ5"/>
<dbReference type="OMA" id="LMMPTLE"/>
<dbReference type="InterPro" id="IPR038319">
    <property type="entry name" value="Serine_rich_sf"/>
</dbReference>
<dbReference type="InterPro" id="IPR021901">
    <property type="entry name" value="CAS_C"/>
</dbReference>
<sequence>MRWCFSGGHSSPPPPPQRKFFNQSISSPNTTAGSSSSSNEVTSSDEDHRWLKRVEKSDPFIMRTTNNRPTITPKPKFNDRNISTSLIDDKESLQGLQKSSDSDDCIDNISRRFQKIETTSTDDSSSKFTIAKSFALKSHELNWSTHLDSDVISTEAQNTASSNESESSSVVVNTTTINPHDESSSSSPSSSGIVADMNDSNGESNQRTSATSSLSSSEPSSDLIESNVDTSRMEKTYRSRMDESIALTQDQPQQQQQIDHFNNVARKAVVQRPQLERVREPCDLMMPTLEEKVEPNDRSVLHDVFNNRNTSPIDFGISDNTEPRFNHSLNLHNQRSLVQRSNRSSSIPPEGTHGNKYASEDRFKRSGSMVSELTNQHRSLDSSGNNPTNEENIKKQIICSKLVEHYRHIENSVEKLEKCTAARAWRQPHILQQHIFDIKDCVGIISNSINGFLDAACRIAVIDSTNPKGEELKQLLLPLKSSTTIINQLKQNLDSTGWTLGALSRPRNIYGTIPGSDALDQFLAVIKQLPIDCCKLIQWALLMVPSSGVRFLTNGLTNPLNNDNIITSIYQSRDDPLLRMCETNDKTSTGTDSKRQSTASSSSTMTISSSNEIQSPPSILASRSNFGSTTTPVTGKQNRVTFADDLTTSHQLSDSILEAHVLEEDDLESVVSDRDSIYQDLTSRDDDNVANRRMRPITSLPPLSLMNAEMIKSLSEDDRQLIEFYSPQLDAHTEFLSKAIEEFLTVIEEQMPPHEFVQKGKLIILTAHKLIYMADTIAECISSGDVSKELKRSADRLLHVLKTCVQATKHAADEYLSVSAVQSMANCIVTVSSAAYDLKLLVKQCCNNG</sequence>
<evidence type="ECO:0000259" key="5">
    <source>
        <dbReference type="Pfam" id="PF08824"/>
    </source>
</evidence>
<reference evidence="8" key="1">
    <citation type="submission" date="2013-10" db="EMBL/GenBank/DDBJ databases">
        <title>Genome sequencing of Onchocerca volvulus.</title>
        <authorList>
            <person name="Cotton J."/>
            <person name="Tsai J."/>
            <person name="Stanley E."/>
            <person name="Tracey A."/>
            <person name="Holroyd N."/>
            <person name="Lustigman S."/>
            <person name="Berriman M."/>
        </authorList>
    </citation>
    <scope>NUCLEOTIDE SEQUENCE</scope>
</reference>
<feature type="region of interest" description="Disordered" evidence="4">
    <location>
        <begin position="1"/>
        <end position="81"/>
    </location>
</feature>
<keyword evidence="2" id="KW-0963">Cytoplasm</keyword>
<dbReference type="Gene3D" id="1.20.120.230">
    <property type="entry name" value="Alpha-catenin/vinculin-like"/>
    <property type="match status" value="1"/>
</dbReference>
<proteinExistence type="predicted"/>
<accession>A0A8R1TLZ5</accession>
<evidence type="ECO:0000256" key="1">
    <source>
        <dbReference type="ARBA" id="ARBA00004496"/>
    </source>
</evidence>
<reference evidence="7" key="2">
    <citation type="submission" date="2022-06" db="UniProtKB">
        <authorList>
            <consortium name="EnsemblMetazoa"/>
        </authorList>
    </citation>
    <scope>IDENTIFICATION</scope>
</reference>
<feature type="compositionally biased region" description="Polar residues" evidence="4">
    <location>
        <begin position="611"/>
        <end position="635"/>
    </location>
</feature>
<feature type="compositionally biased region" description="Low complexity" evidence="4">
    <location>
        <begin position="24"/>
        <end position="42"/>
    </location>
</feature>
<keyword evidence="3" id="KW-0597">Phosphoprotein</keyword>
<evidence type="ECO:0000259" key="6">
    <source>
        <dbReference type="Pfam" id="PF12026"/>
    </source>
</evidence>
<dbReference type="PANTHER" id="PTHR10654">
    <property type="entry name" value="CAS SCAFFOLDING PROTEIN"/>
    <property type="match status" value="1"/>
</dbReference>
<dbReference type="PANTHER" id="PTHR10654:SF18">
    <property type="entry name" value="IP17195P"/>
    <property type="match status" value="1"/>
</dbReference>
<evidence type="ECO:0000313" key="8">
    <source>
        <dbReference type="Proteomes" id="UP000024404"/>
    </source>
</evidence>
<evidence type="ECO:0000256" key="4">
    <source>
        <dbReference type="SAM" id="MobiDB-lite"/>
    </source>
</evidence>
<dbReference type="GO" id="GO:0005737">
    <property type="term" value="C:cytoplasm"/>
    <property type="evidence" value="ECO:0007669"/>
    <property type="project" value="UniProtKB-SubCell"/>
</dbReference>
<evidence type="ECO:0000256" key="3">
    <source>
        <dbReference type="ARBA" id="ARBA00022553"/>
    </source>
</evidence>
<dbReference type="InterPro" id="IPR037362">
    <property type="entry name" value="CAS_fam"/>
</dbReference>
<comment type="subcellular location">
    <subcellularLocation>
        <location evidence="1">Cytoplasm</location>
    </subcellularLocation>
</comment>
<feature type="compositionally biased region" description="Low complexity" evidence="4">
    <location>
        <begin position="596"/>
        <end position="610"/>
    </location>
</feature>
<dbReference type="GO" id="GO:0016477">
    <property type="term" value="P:cell migration"/>
    <property type="evidence" value="ECO:0007669"/>
    <property type="project" value="TreeGrafter"/>
</dbReference>
<dbReference type="InterPro" id="IPR014928">
    <property type="entry name" value="Serine_rich_dom"/>
</dbReference>
<protein>
    <recommendedName>
        <fullName evidence="9">CAS family C-terminal domain-containing protein</fullName>
    </recommendedName>
</protein>
<dbReference type="Pfam" id="PF08824">
    <property type="entry name" value="Serine_rich"/>
    <property type="match status" value="1"/>
</dbReference>
<feature type="compositionally biased region" description="Polar residues" evidence="4">
    <location>
        <begin position="336"/>
        <end position="347"/>
    </location>
</feature>
<dbReference type="Pfam" id="PF12026">
    <property type="entry name" value="CAS_C"/>
    <property type="match status" value="1"/>
</dbReference>
<feature type="compositionally biased region" description="Basic and acidic residues" evidence="4">
    <location>
        <begin position="45"/>
        <end position="58"/>
    </location>
</feature>
<evidence type="ECO:0008006" key="9">
    <source>
        <dbReference type="Google" id="ProtNLM"/>
    </source>
</evidence>
<feature type="compositionally biased region" description="Low complexity" evidence="4">
    <location>
        <begin position="204"/>
        <end position="226"/>
    </location>
</feature>
<feature type="domain" description="CAS family C-terminal" evidence="6">
    <location>
        <begin position="685"/>
        <end position="841"/>
    </location>
</feature>
<keyword evidence="8" id="KW-1185">Reference proteome</keyword>
<dbReference type="GO" id="GO:0005886">
    <property type="term" value="C:plasma membrane"/>
    <property type="evidence" value="ECO:0007669"/>
    <property type="project" value="TreeGrafter"/>
</dbReference>
<feature type="region of interest" description="Disordered" evidence="4">
    <location>
        <begin position="336"/>
        <end position="358"/>
    </location>
</feature>
<dbReference type="CDD" id="cd11564">
    <property type="entry name" value="FAT-like_CAS_C"/>
    <property type="match status" value="1"/>
</dbReference>
<feature type="region of interest" description="Disordered" evidence="4">
    <location>
        <begin position="176"/>
        <end position="232"/>
    </location>
</feature>
<evidence type="ECO:0000313" key="7">
    <source>
        <dbReference type="EnsemblMetazoa" id="OVOC11885.1"/>
    </source>
</evidence>